<evidence type="ECO:0000256" key="2">
    <source>
        <dbReference type="ARBA" id="ARBA00034247"/>
    </source>
</evidence>
<evidence type="ECO:0000313" key="4">
    <source>
        <dbReference type="EMBL" id="MBC9208995.1"/>
    </source>
</evidence>
<protein>
    <recommendedName>
        <fullName evidence="1">diguanylate cyclase</fullName>
        <ecNumber evidence="1">2.7.7.65</ecNumber>
    </recommendedName>
</protein>
<dbReference type="PANTHER" id="PTHR45138:SF9">
    <property type="entry name" value="DIGUANYLATE CYCLASE DGCM-RELATED"/>
    <property type="match status" value="1"/>
</dbReference>
<dbReference type="InterPro" id="IPR050469">
    <property type="entry name" value="Diguanylate_Cyclase"/>
</dbReference>
<dbReference type="EMBL" id="JACTVA010000043">
    <property type="protein sequence ID" value="MBC9208995.1"/>
    <property type="molecule type" value="Genomic_DNA"/>
</dbReference>
<dbReference type="Gene3D" id="3.30.70.270">
    <property type="match status" value="1"/>
</dbReference>
<dbReference type="PANTHER" id="PTHR45138">
    <property type="entry name" value="REGULATORY COMPONENTS OF SENSORY TRANSDUCTION SYSTEM"/>
    <property type="match status" value="1"/>
</dbReference>
<dbReference type="Pfam" id="PF13188">
    <property type="entry name" value="PAS_8"/>
    <property type="match status" value="1"/>
</dbReference>
<dbReference type="InterPro" id="IPR043128">
    <property type="entry name" value="Rev_trsase/Diguanyl_cyclase"/>
</dbReference>
<accession>A0ABR7RQW9</accession>
<proteinExistence type="predicted"/>
<dbReference type="InterPro" id="IPR029787">
    <property type="entry name" value="Nucleotide_cyclase"/>
</dbReference>
<gene>
    <name evidence="4" type="ORF">IBL26_19280</name>
</gene>
<dbReference type="RefSeq" id="WP_187786143.1">
    <property type="nucleotide sequence ID" value="NZ_JACTVA010000043.1"/>
</dbReference>
<keyword evidence="5" id="KW-1185">Reference proteome</keyword>
<comment type="catalytic activity">
    <reaction evidence="2">
        <text>2 GTP = 3',3'-c-di-GMP + 2 diphosphate</text>
        <dbReference type="Rhea" id="RHEA:24898"/>
        <dbReference type="ChEBI" id="CHEBI:33019"/>
        <dbReference type="ChEBI" id="CHEBI:37565"/>
        <dbReference type="ChEBI" id="CHEBI:58805"/>
        <dbReference type="EC" id="2.7.7.65"/>
    </reaction>
</comment>
<dbReference type="SMART" id="SM00267">
    <property type="entry name" value="GGDEF"/>
    <property type="match status" value="1"/>
</dbReference>
<name>A0ABR7RQW9_9PROT</name>
<dbReference type="PROSITE" id="PS50887">
    <property type="entry name" value="GGDEF"/>
    <property type="match status" value="1"/>
</dbReference>
<dbReference type="Pfam" id="PF00990">
    <property type="entry name" value="GGDEF"/>
    <property type="match status" value="1"/>
</dbReference>
<evidence type="ECO:0000313" key="5">
    <source>
        <dbReference type="Proteomes" id="UP000626026"/>
    </source>
</evidence>
<dbReference type="SUPFAM" id="SSF55785">
    <property type="entry name" value="PYP-like sensor domain (PAS domain)"/>
    <property type="match status" value="1"/>
</dbReference>
<dbReference type="CDD" id="cd01949">
    <property type="entry name" value="GGDEF"/>
    <property type="match status" value="1"/>
</dbReference>
<dbReference type="EC" id="2.7.7.65" evidence="1"/>
<organism evidence="4 5">
    <name type="scientific">Teichococcus aerophilus</name>
    <dbReference type="NCBI Taxonomy" id="1224513"/>
    <lineage>
        <taxon>Bacteria</taxon>
        <taxon>Pseudomonadati</taxon>
        <taxon>Pseudomonadota</taxon>
        <taxon>Alphaproteobacteria</taxon>
        <taxon>Acetobacterales</taxon>
        <taxon>Roseomonadaceae</taxon>
        <taxon>Roseomonas</taxon>
    </lineage>
</organism>
<dbReference type="InterPro" id="IPR035965">
    <property type="entry name" value="PAS-like_dom_sf"/>
</dbReference>
<dbReference type="NCBIfam" id="TIGR00254">
    <property type="entry name" value="GGDEF"/>
    <property type="match status" value="1"/>
</dbReference>
<reference evidence="4 5" key="1">
    <citation type="journal article" date="2013" name="Int. J. Syst. Evol. Microbiol.">
        <title>Roseomonas aerophila sp. nov., isolated from air.</title>
        <authorList>
            <person name="Kim S.J."/>
            <person name="Weon H.Y."/>
            <person name="Ahn J.H."/>
            <person name="Hong S.B."/>
            <person name="Seok S.J."/>
            <person name="Whang K.S."/>
            <person name="Kwon S.W."/>
        </authorList>
    </citation>
    <scope>NUCLEOTIDE SEQUENCE [LARGE SCALE GENOMIC DNA]</scope>
    <source>
        <strain evidence="4 5">NBRC 108923</strain>
    </source>
</reference>
<dbReference type="InterPro" id="IPR000160">
    <property type="entry name" value="GGDEF_dom"/>
</dbReference>
<dbReference type="InterPro" id="IPR000014">
    <property type="entry name" value="PAS"/>
</dbReference>
<comment type="caution">
    <text evidence="4">The sequence shown here is derived from an EMBL/GenBank/DDBJ whole genome shotgun (WGS) entry which is preliminary data.</text>
</comment>
<dbReference type="Proteomes" id="UP000626026">
    <property type="component" value="Unassembled WGS sequence"/>
</dbReference>
<evidence type="ECO:0000259" key="3">
    <source>
        <dbReference type="PROSITE" id="PS50887"/>
    </source>
</evidence>
<evidence type="ECO:0000256" key="1">
    <source>
        <dbReference type="ARBA" id="ARBA00012528"/>
    </source>
</evidence>
<dbReference type="SUPFAM" id="SSF55073">
    <property type="entry name" value="Nucleotide cyclase"/>
    <property type="match status" value="1"/>
</dbReference>
<sequence length="440" mass="47494">MTTEAAAPTLDDDGLLALTRFARMAAGADLAVAFEAGEDGIAVPLAADPSRPPFPFSISNMRLGEHDWSKGARPASQIRLPSTILAALGRPARDVLFLPAPTDESPRSGVLLLFSANAAWQCDCPFRDGMAQGVPMLGKVFAQMLTSRRSMMKRRLLGERFHDLFESVSSAIVILEGDGTTALVNQAAATLLSIPAGETPADRLAIAMRQLREGALNAAALAETYAPLQGQLDYDLITYWMIGDRQFEVDTHPILGDGANGRIWLFNDVTAQRKAQEELRHMAGTDPLTGLSNRRSFAATGQTLIDRLRREGRPMTVLMLDIDHFKSINDRFGHPVGDKVLQAMARRCRALMRDHDLIARLGGEEFAVLLPYASAEEGAAIAERLRAAVAAEPMAEVDVHVSIGGVTLNGEDAVLDEVLGQADKALYDAKAGGRNRVLFA</sequence>
<dbReference type="Gene3D" id="3.30.450.20">
    <property type="entry name" value="PAS domain"/>
    <property type="match status" value="1"/>
</dbReference>
<feature type="domain" description="GGDEF" evidence="3">
    <location>
        <begin position="313"/>
        <end position="440"/>
    </location>
</feature>